<evidence type="ECO:0000313" key="4">
    <source>
        <dbReference type="EMBL" id="MBW7468259.1"/>
    </source>
</evidence>
<feature type="domain" description="Cohesin" evidence="1">
    <location>
        <begin position="24"/>
        <end position="157"/>
    </location>
</feature>
<dbReference type="InterPro" id="IPR002102">
    <property type="entry name" value="Cohesin_dom"/>
</dbReference>
<dbReference type="EMBL" id="JAHYXK010000012">
    <property type="protein sequence ID" value="MBW7468259.1"/>
    <property type="molecule type" value="Genomic_DNA"/>
</dbReference>
<dbReference type="Pfam" id="PF00963">
    <property type="entry name" value="Cohesin"/>
    <property type="match status" value="1"/>
</dbReference>
<protein>
    <submittedName>
        <fullName evidence="4">T9SS type A sorting domain-containing protein</fullName>
    </submittedName>
</protein>
<organism evidence="4 5">
    <name type="scientific">Pontibacter aydingkolensis</name>
    <dbReference type="NCBI Taxonomy" id="1911536"/>
    <lineage>
        <taxon>Bacteria</taxon>
        <taxon>Pseudomonadati</taxon>
        <taxon>Bacteroidota</taxon>
        <taxon>Cytophagia</taxon>
        <taxon>Cytophagales</taxon>
        <taxon>Hymenobacteraceae</taxon>
        <taxon>Pontibacter</taxon>
    </lineage>
</organism>
<evidence type="ECO:0000259" key="2">
    <source>
        <dbReference type="Pfam" id="PF18962"/>
    </source>
</evidence>
<keyword evidence="5" id="KW-1185">Reference proteome</keyword>
<dbReference type="InterPro" id="IPR044023">
    <property type="entry name" value="Ig_7"/>
</dbReference>
<dbReference type="NCBIfam" id="TIGR04183">
    <property type="entry name" value="Por_Secre_tail"/>
    <property type="match status" value="1"/>
</dbReference>
<dbReference type="SUPFAM" id="SSF49384">
    <property type="entry name" value="Carbohydrate-binding domain"/>
    <property type="match status" value="1"/>
</dbReference>
<feature type="domain" description="Secretion system C-terminal sorting" evidence="2">
    <location>
        <begin position="493"/>
        <end position="562"/>
    </location>
</feature>
<sequence length="568" mass="59898">MLLVGFLTAAASHTFGQATEVLLSADSVAGLPGTEVLLPVRVKGFDNVITGQGTVAFDPKVVELVSIEQHGLSGLDASSFNTAKAASGIILFSWDDVSLSGQSLPDDAILFAIRFKITGTYGASSSINFVNSPTRLEFSNKSFEEADLKLASGKVQVPVYAIKTSSMDASAFCAGSSISVAYTSQGDFPDGNIFSVELSDSRGSFANATTIGSGGVSPIQVSLPADMGEGAGYRIRVSSSAPLVAGSDNGSDLAISFVPAAPVVTGSSSCGPGVLTLSASGAPVGGSYRWYTDANSNRAIHDQKGATYITRIIHTTSTFYVSAVNSLGCESERVPVEAQIYDLNSITAGPDEETCITDAPFIPKGVSPAGGIWSGTGMNDAGLFDPSSVGAGIYTIKYTFTCLNGSIGEASKKVRVIDLEHKPEIKQINADILEVDLIGSEYEWVGNGKVFTSTTNRIKIDEPGFYKVKVLDSACASVDSDIFVASFYSDYVVYPNPSFGTATISGPTLDEALEIEVYNTVGKKVFSKSFRSFTGRERLELYHLSPDMYFMSIRTANTKKIVRFAVAI</sequence>
<feature type="domain" description="Ig-like" evidence="3">
    <location>
        <begin position="259"/>
        <end position="340"/>
    </location>
</feature>
<accession>A0ABS7CWN4</accession>
<dbReference type="Pfam" id="PF19081">
    <property type="entry name" value="Ig_7"/>
    <property type="match status" value="1"/>
</dbReference>
<dbReference type="RefSeq" id="WP_219878130.1">
    <property type="nucleotide sequence ID" value="NZ_JAHYXK010000012.1"/>
</dbReference>
<evidence type="ECO:0000259" key="3">
    <source>
        <dbReference type="Pfam" id="PF19081"/>
    </source>
</evidence>
<dbReference type="InterPro" id="IPR008965">
    <property type="entry name" value="CBM2/CBM3_carb-bd_dom_sf"/>
</dbReference>
<proteinExistence type="predicted"/>
<name>A0ABS7CWN4_9BACT</name>
<dbReference type="Gene3D" id="2.60.40.680">
    <property type="match status" value="1"/>
</dbReference>
<comment type="caution">
    <text evidence="4">The sequence shown here is derived from an EMBL/GenBank/DDBJ whole genome shotgun (WGS) entry which is preliminary data.</text>
</comment>
<dbReference type="Proteomes" id="UP000813018">
    <property type="component" value="Unassembled WGS sequence"/>
</dbReference>
<reference evidence="4 5" key="1">
    <citation type="journal article" date="2016" name="Int. J. Syst. Evol. Microbiol.">
        <title>Pontibacter aydingkolensis sp. nov., isolated from soil of a salt lake.</title>
        <authorList>
            <person name="Osman G."/>
            <person name="Zhang T."/>
            <person name="Lou K."/>
            <person name="Gao Y."/>
            <person name="Chang W."/>
            <person name="Lin Q."/>
            <person name="Yang H.M."/>
            <person name="Huo X.D."/>
            <person name="Wang N."/>
        </authorList>
    </citation>
    <scope>NUCLEOTIDE SEQUENCE [LARGE SCALE GENOMIC DNA]</scope>
    <source>
        <strain evidence="4 5">KACC 19255</strain>
    </source>
</reference>
<gene>
    <name evidence="4" type="ORF">K0O23_14380</name>
</gene>
<evidence type="ECO:0000313" key="5">
    <source>
        <dbReference type="Proteomes" id="UP000813018"/>
    </source>
</evidence>
<evidence type="ECO:0000259" key="1">
    <source>
        <dbReference type="Pfam" id="PF00963"/>
    </source>
</evidence>
<dbReference type="CDD" id="cd08548">
    <property type="entry name" value="Type_I_cohesin_like"/>
    <property type="match status" value="1"/>
</dbReference>
<dbReference type="Pfam" id="PF18962">
    <property type="entry name" value="Por_Secre_tail"/>
    <property type="match status" value="1"/>
</dbReference>
<dbReference type="InterPro" id="IPR026444">
    <property type="entry name" value="Secre_tail"/>
</dbReference>